<evidence type="ECO:0000256" key="1">
    <source>
        <dbReference type="PROSITE-ProRule" id="PRU00042"/>
    </source>
</evidence>
<feature type="domain" description="C2H2-type" evidence="2">
    <location>
        <begin position="1"/>
        <end position="28"/>
    </location>
</feature>
<name>A0A8X6TEJ7_NEPPI</name>
<dbReference type="PROSITE" id="PS50157">
    <property type="entry name" value="ZINC_FINGER_C2H2_2"/>
    <property type="match status" value="1"/>
</dbReference>
<keyword evidence="1" id="KW-0863">Zinc-finger</keyword>
<protein>
    <recommendedName>
        <fullName evidence="2">C2H2-type domain-containing protein</fullName>
    </recommendedName>
</protein>
<comment type="caution">
    <text evidence="3">The sequence shown here is derived from an EMBL/GenBank/DDBJ whole genome shotgun (WGS) entry which is preliminary data.</text>
</comment>
<organism evidence="3 4">
    <name type="scientific">Nephila pilipes</name>
    <name type="common">Giant wood spider</name>
    <name type="synonym">Nephila maculata</name>
    <dbReference type="NCBI Taxonomy" id="299642"/>
    <lineage>
        <taxon>Eukaryota</taxon>
        <taxon>Metazoa</taxon>
        <taxon>Ecdysozoa</taxon>
        <taxon>Arthropoda</taxon>
        <taxon>Chelicerata</taxon>
        <taxon>Arachnida</taxon>
        <taxon>Araneae</taxon>
        <taxon>Araneomorphae</taxon>
        <taxon>Entelegynae</taxon>
        <taxon>Araneoidea</taxon>
        <taxon>Nephilidae</taxon>
        <taxon>Nephila</taxon>
    </lineage>
</organism>
<gene>
    <name evidence="3" type="ORF">NPIL_472201</name>
</gene>
<evidence type="ECO:0000259" key="2">
    <source>
        <dbReference type="PROSITE" id="PS50157"/>
    </source>
</evidence>
<keyword evidence="4" id="KW-1185">Reference proteome</keyword>
<dbReference type="PROSITE" id="PS00028">
    <property type="entry name" value="ZINC_FINGER_C2H2_1"/>
    <property type="match status" value="1"/>
</dbReference>
<dbReference type="EMBL" id="BMAW01055651">
    <property type="protein sequence ID" value="GFT02063.1"/>
    <property type="molecule type" value="Genomic_DNA"/>
</dbReference>
<dbReference type="InterPro" id="IPR013087">
    <property type="entry name" value="Znf_C2H2_type"/>
</dbReference>
<sequence length="173" mass="20035">SCDICKRSFDSTTSLLSHCEEYHNDQYLPLKCNICNCTFTCNDELKEHLKNCEKSEVINKLSSSKEDSAEIVFKPITLLQSQGILFKDLTFECPFIDCSTTFSSTQFTSWVEEIKSMEFPLDVEVLKNVIRIEYIIGKALEDSSAAGFSEEQRNYWKNAHSYLSDLSKRHWKR</sequence>
<reference evidence="3" key="1">
    <citation type="submission" date="2020-08" db="EMBL/GenBank/DDBJ databases">
        <title>Multicomponent nature underlies the extraordinary mechanical properties of spider dragline silk.</title>
        <authorList>
            <person name="Kono N."/>
            <person name="Nakamura H."/>
            <person name="Mori M."/>
            <person name="Yoshida Y."/>
            <person name="Ohtoshi R."/>
            <person name="Malay A.D."/>
            <person name="Moran D.A.P."/>
            <person name="Tomita M."/>
            <person name="Numata K."/>
            <person name="Arakawa K."/>
        </authorList>
    </citation>
    <scope>NUCLEOTIDE SEQUENCE</scope>
</reference>
<evidence type="ECO:0000313" key="3">
    <source>
        <dbReference type="EMBL" id="GFT02063.1"/>
    </source>
</evidence>
<keyword evidence="1" id="KW-0479">Metal-binding</keyword>
<dbReference type="SUPFAM" id="SSF57667">
    <property type="entry name" value="beta-beta-alpha zinc fingers"/>
    <property type="match status" value="1"/>
</dbReference>
<dbReference type="Proteomes" id="UP000887013">
    <property type="component" value="Unassembled WGS sequence"/>
</dbReference>
<dbReference type="AlphaFoldDB" id="A0A8X6TEJ7"/>
<proteinExistence type="predicted"/>
<accession>A0A8X6TEJ7</accession>
<keyword evidence="1" id="KW-0862">Zinc</keyword>
<feature type="non-terminal residue" evidence="3">
    <location>
        <position position="1"/>
    </location>
</feature>
<evidence type="ECO:0000313" key="4">
    <source>
        <dbReference type="Proteomes" id="UP000887013"/>
    </source>
</evidence>
<dbReference type="Gene3D" id="3.30.160.60">
    <property type="entry name" value="Classic Zinc Finger"/>
    <property type="match status" value="1"/>
</dbReference>
<dbReference type="GO" id="GO:0008270">
    <property type="term" value="F:zinc ion binding"/>
    <property type="evidence" value="ECO:0007669"/>
    <property type="project" value="UniProtKB-KW"/>
</dbReference>
<dbReference type="InterPro" id="IPR036236">
    <property type="entry name" value="Znf_C2H2_sf"/>
</dbReference>